<evidence type="ECO:0000256" key="1">
    <source>
        <dbReference type="SAM" id="MobiDB-lite"/>
    </source>
</evidence>
<gene>
    <name evidence="3" type="ORF">RHIZ70_1189</name>
</gene>
<dbReference type="OrthoDB" id="8365989at2"/>
<dbReference type="AlphaFoldDB" id="A0A376AC95"/>
<protein>
    <recommendedName>
        <fullName evidence="2">DUF927 domain-containing protein</fullName>
    </recommendedName>
</protein>
<sequence length="616" mass="67942">MNEPKNNRLKGKKARQKVRKGGVGAGALATAPRQKPFLTLPPLMPANHGLGHVSVGGAQDMPQDTLAAIAASSVVRVTADDGSPHYVWEREGKMVAISAVDVVQALAKVYTALFPLGILAVSAAMKRAVRQKLESAPESNAIIVATRGGFERADRPRFYASADGTIISSVPGLKVLFAGKNARFEGLGRFRWYEREMARVIKDQPIPLLVFFYALTPVLQPFAKKAGFLVQNTILEVSGRSSRYKSSITNFVAGSVWGGSSEPLGFADSWNLTPAKAEEIFRDQNYALVVFDEAASAGGSEKDRGQIIGNVVHRLSAGKERGRMGEMSDYYNVMALSNSNESLTSILASAPEVKTALEVRLITLRVPTRETGTFEFVPYGYETVDKAMEDVFKLTEGHRGKLAKRFIADILSWSSRDHEELSSTIRAAVDDFMSRVGLQRANADPVEVRRAKPFALAYASAVLAFRAGTLQKKRWGAVRRTLQRAWFRYGRLSMAGNSPAGLNEFLADQSKLIVDIPLGDRPEIPSKAFSRIDGFIYRDKKHRPYLAMTPSMVSKHLNLTASRLKKLKTEGTLHAGKHLQTRLRLRLEEGREKRESFYLFSITTVPDHAQPFNEGK</sequence>
<dbReference type="Proteomes" id="UP000254764">
    <property type="component" value="Unassembled WGS sequence"/>
</dbReference>
<dbReference type="Pfam" id="PF06048">
    <property type="entry name" value="DUF927"/>
    <property type="match status" value="1"/>
</dbReference>
<feature type="domain" description="DUF927" evidence="2">
    <location>
        <begin position="182"/>
        <end position="323"/>
    </location>
</feature>
<name>A0A376AC95_9HYPH</name>
<evidence type="ECO:0000313" key="4">
    <source>
        <dbReference type="Proteomes" id="UP000254764"/>
    </source>
</evidence>
<feature type="compositionally biased region" description="Basic residues" evidence="1">
    <location>
        <begin position="7"/>
        <end position="20"/>
    </location>
</feature>
<feature type="region of interest" description="Disordered" evidence="1">
    <location>
        <begin position="1"/>
        <end position="26"/>
    </location>
</feature>
<accession>A0A376AC95</accession>
<keyword evidence="4" id="KW-1185">Reference proteome</keyword>
<dbReference type="EMBL" id="UEYP01000001">
    <property type="protein sequence ID" value="SSC65481.1"/>
    <property type="molecule type" value="Genomic_DNA"/>
</dbReference>
<evidence type="ECO:0000313" key="3">
    <source>
        <dbReference type="EMBL" id="SSC65481.1"/>
    </source>
</evidence>
<organism evidence="3 4">
    <name type="scientific">Ciceribacter selenitireducens ATCC BAA-1503</name>
    <dbReference type="NCBI Taxonomy" id="1336235"/>
    <lineage>
        <taxon>Bacteria</taxon>
        <taxon>Pseudomonadati</taxon>
        <taxon>Pseudomonadota</taxon>
        <taxon>Alphaproteobacteria</taxon>
        <taxon>Hyphomicrobiales</taxon>
        <taxon>Rhizobiaceae</taxon>
        <taxon>Ciceribacter</taxon>
    </lineage>
</organism>
<reference evidence="4" key="1">
    <citation type="submission" date="2018-07" db="EMBL/GenBank/DDBJ databases">
        <authorList>
            <person name="Peiro R."/>
            <person name="Begona"/>
            <person name="Cbmso G."/>
            <person name="Lopez M."/>
            <person name="Gonzalez S."/>
        </authorList>
    </citation>
    <scope>NUCLEOTIDE SEQUENCE [LARGE SCALE GENOMIC DNA]</scope>
</reference>
<evidence type="ECO:0000259" key="2">
    <source>
        <dbReference type="Pfam" id="PF06048"/>
    </source>
</evidence>
<proteinExistence type="predicted"/>
<dbReference type="RefSeq" id="WP_115668541.1">
    <property type="nucleotide sequence ID" value="NZ_UEYP01000001.1"/>
</dbReference>
<dbReference type="InterPro" id="IPR009270">
    <property type="entry name" value="DUF927"/>
</dbReference>